<dbReference type="GO" id="GO:0005739">
    <property type="term" value="C:mitochondrion"/>
    <property type="evidence" value="ECO:0007669"/>
    <property type="project" value="TreeGrafter"/>
</dbReference>
<reference evidence="1 2" key="1">
    <citation type="journal article" date="2019" name="PLoS Biol.">
        <title>Sex chromosomes control vertical transmission of feminizing Wolbachia symbionts in an isopod.</title>
        <authorList>
            <person name="Becking T."/>
            <person name="Chebbi M.A."/>
            <person name="Giraud I."/>
            <person name="Moumen B."/>
            <person name="Laverre T."/>
            <person name="Caubet Y."/>
            <person name="Peccoud J."/>
            <person name="Gilbert C."/>
            <person name="Cordaux R."/>
        </authorList>
    </citation>
    <scope>NUCLEOTIDE SEQUENCE [LARGE SCALE GENOMIC DNA]</scope>
    <source>
        <strain evidence="1">ANa2</strain>
        <tissue evidence="1">Whole body excluding digestive tract and cuticle</tissue>
    </source>
</reference>
<keyword evidence="2" id="KW-1185">Reference proteome</keyword>
<dbReference type="PANTHER" id="PTHR31296:SF1">
    <property type="entry name" value="MITOCHONDRIAL PROTEIN C2ORF69"/>
    <property type="match status" value="1"/>
</dbReference>
<dbReference type="AlphaFoldDB" id="A0A5N5SZD5"/>
<sequence length="300" mass="34702">MDNYIKIHKMNFQKLGPVMGNINLYNEIICTKLKQNLRNYDSVTVYFGGDVQDYPEVMSSHRDHGKYIQWNLLNMVSILSLKFPTSIVCVIKPKRIEFKTFSCYDNFVPSNNLGAPTYTEMHGSLSHLRNLLKNALSKLSESADSCETKENTCTNENDTEKSLNINLIGFSKGCVVLNQLITEIYTLSQTQNEENDNMLQFWRKIKSIYWLDGGHSGGKHTWITQRSILNNLATFPDLSIHVHVTPYQVRDERRPWIRTECKSFVETLKRANANISYKLHFEEETPSLEKHFEVLDAFTS</sequence>
<dbReference type="Proteomes" id="UP000326759">
    <property type="component" value="Unassembled WGS sequence"/>
</dbReference>
<gene>
    <name evidence="1" type="ORF">Anas_06265</name>
</gene>
<name>A0A5N5SZD5_9CRUS</name>
<comment type="caution">
    <text evidence="1">The sequence shown here is derived from an EMBL/GenBank/DDBJ whole genome shotgun (WGS) entry which is preliminary data.</text>
</comment>
<dbReference type="PANTHER" id="PTHR31296">
    <property type="entry name" value="UPF0565 PROTEIN C2ORF69"/>
    <property type="match status" value="1"/>
</dbReference>
<dbReference type="EMBL" id="SEYY01018486">
    <property type="protein sequence ID" value="KAB7499295.1"/>
    <property type="molecule type" value="Genomic_DNA"/>
</dbReference>
<evidence type="ECO:0000313" key="1">
    <source>
        <dbReference type="EMBL" id="KAB7499295.1"/>
    </source>
</evidence>
<dbReference type="OrthoDB" id="419333at2759"/>
<dbReference type="InterPro" id="IPR018881">
    <property type="entry name" value="C2orf69_mit"/>
</dbReference>
<proteinExistence type="predicted"/>
<organism evidence="1 2">
    <name type="scientific">Armadillidium nasatum</name>
    <dbReference type="NCBI Taxonomy" id="96803"/>
    <lineage>
        <taxon>Eukaryota</taxon>
        <taxon>Metazoa</taxon>
        <taxon>Ecdysozoa</taxon>
        <taxon>Arthropoda</taxon>
        <taxon>Crustacea</taxon>
        <taxon>Multicrustacea</taxon>
        <taxon>Malacostraca</taxon>
        <taxon>Eumalacostraca</taxon>
        <taxon>Peracarida</taxon>
        <taxon>Isopoda</taxon>
        <taxon>Oniscidea</taxon>
        <taxon>Crinocheta</taxon>
        <taxon>Armadillidiidae</taxon>
        <taxon>Armadillidium</taxon>
    </lineage>
</organism>
<evidence type="ECO:0000313" key="2">
    <source>
        <dbReference type="Proteomes" id="UP000326759"/>
    </source>
</evidence>
<protein>
    <submittedName>
        <fullName evidence="1">Uncharacterized protein</fullName>
    </submittedName>
</protein>
<accession>A0A5N5SZD5</accession>
<dbReference type="Pfam" id="PF10561">
    <property type="entry name" value="C2orf69"/>
    <property type="match status" value="1"/>
</dbReference>